<feature type="compositionally biased region" description="Low complexity" evidence="14">
    <location>
        <begin position="491"/>
        <end position="503"/>
    </location>
</feature>
<dbReference type="GeneID" id="19300777"/>
<comment type="function">
    <text evidence="9">Proton-conducting pore forming subunit of the V0 complex of vacuolar(H+)-ATPase (V-ATPase), a multisubunit enzyme composed of a peripheral complex (V1) that hydrolyzes ATP and a membrane integral complex (V0) that translocates protons. V-ATPase is responsible for acidifying and maintaining the pH of intracellular compartments.</text>
</comment>
<dbReference type="STRING" id="670483.S7Q495"/>
<evidence type="ECO:0000259" key="16">
    <source>
        <dbReference type="PROSITE" id="PS51469"/>
    </source>
</evidence>
<evidence type="ECO:0000256" key="5">
    <source>
        <dbReference type="ARBA" id="ARBA00022781"/>
    </source>
</evidence>
<dbReference type="NCBIfam" id="TIGR01100">
    <property type="entry name" value="V_ATP_synt_C"/>
    <property type="match status" value="1"/>
</dbReference>
<dbReference type="OMA" id="HLEQWKW"/>
<evidence type="ECO:0000256" key="9">
    <source>
        <dbReference type="ARBA" id="ARBA00045519"/>
    </source>
</evidence>
<dbReference type="Gene3D" id="1.20.120.610">
    <property type="entry name" value="lithium bound rotor ring of v- atpase"/>
    <property type="match status" value="1"/>
</dbReference>
<feature type="compositionally biased region" description="Polar residues" evidence="14">
    <location>
        <begin position="504"/>
        <end position="539"/>
    </location>
</feature>
<accession>S7Q495</accession>
<keyword evidence="7" id="KW-0406">Ion transport</keyword>
<dbReference type="Proteomes" id="UP000030669">
    <property type="component" value="Unassembled WGS sequence"/>
</dbReference>
<dbReference type="KEGG" id="gtr:GLOTRDRAFT_121814"/>
<keyword evidence="18" id="KW-1185">Reference proteome</keyword>
<evidence type="ECO:0000256" key="7">
    <source>
        <dbReference type="ARBA" id="ARBA00023065"/>
    </source>
</evidence>
<feature type="domain" description="SUN" evidence="16">
    <location>
        <begin position="268"/>
        <end position="436"/>
    </location>
</feature>
<feature type="transmembrane region" description="Helical" evidence="15">
    <location>
        <begin position="54"/>
        <end position="76"/>
    </location>
</feature>
<proteinExistence type="inferred from homology"/>
<dbReference type="InterPro" id="IPR011555">
    <property type="entry name" value="ATPase_proteolipid_su_C_euk"/>
</dbReference>
<dbReference type="HOGENOM" id="CLU_011244_0_0_1"/>
<dbReference type="InterPro" id="IPR012919">
    <property type="entry name" value="SUN_dom"/>
</dbReference>
<feature type="compositionally biased region" description="Polar residues" evidence="14">
    <location>
        <begin position="580"/>
        <end position="605"/>
    </location>
</feature>
<evidence type="ECO:0000256" key="14">
    <source>
        <dbReference type="SAM" id="MobiDB-lite"/>
    </source>
</evidence>
<protein>
    <recommendedName>
        <fullName evidence="12">V-type proton ATPase subunit C</fullName>
    </recommendedName>
    <alternativeName>
        <fullName evidence="11">V-type proton ATPase subunit c</fullName>
    </alternativeName>
    <alternativeName>
        <fullName evidence="13">Vacuolar proton pump c subunit</fullName>
    </alternativeName>
</protein>
<dbReference type="PANTHER" id="PTHR12953">
    <property type="entry name" value="MEMBRANE PROTEIN CH1 RELATED"/>
    <property type="match status" value="1"/>
</dbReference>
<evidence type="ECO:0000256" key="3">
    <source>
        <dbReference type="ARBA" id="ARBA00022448"/>
    </source>
</evidence>
<organism evidence="17 18">
    <name type="scientific">Gloeophyllum trabeum (strain ATCC 11539 / FP-39264 / Madison 617)</name>
    <name type="common">Brown rot fungus</name>
    <dbReference type="NCBI Taxonomy" id="670483"/>
    <lineage>
        <taxon>Eukaryota</taxon>
        <taxon>Fungi</taxon>
        <taxon>Dikarya</taxon>
        <taxon>Basidiomycota</taxon>
        <taxon>Agaricomycotina</taxon>
        <taxon>Agaricomycetes</taxon>
        <taxon>Gloeophyllales</taxon>
        <taxon>Gloeophyllaceae</taxon>
        <taxon>Gloeophyllum</taxon>
    </lineage>
</organism>
<feature type="compositionally biased region" description="Basic and acidic residues" evidence="14">
    <location>
        <begin position="216"/>
        <end position="225"/>
    </location>
</feature>
<dbReference type="OrthoDB" id="266334at2759"/>
<keyword evidence="8 15" id="KW-0472">Membrane</keyword>
<gene>
    <name evidence="17" type="ORF">GLOTRDRAFT_121814</name>
</gene>
<sequence>MSDLCPVYAPFFGAMGCTSAIVFTCIGASYGTAKSGVGISAMSVLRPDLMMKCVVPVIMAGIIAIYGLVVSVLISGGLEVQMTLFQGFIQLGAGLSVGLAGLAAGFAIGIVGDAGVRGTAQQPRLFVGMILILIFAEVLGLYGLIVALIMNTRASQVNPGILSSAPPKTVNDPFRAISLQVPKEPEPPVCCLKPLSRLEPVEEELLLSFEEWKAKRSSQEQEAAHRPRSTGGANGTSRGSGSEHGAESSSSDSSVPSAAGSSIQEAGDASNVPQDMLPPHFRVPITDRFNYASMDCSARVHTAHRSAKSPHNILSSKKDRYMLSPCAKPDGEKQFVVVELCDDIRIDTVQLANFEFFSGVFKDFTVSVAKTYTTDASEGWTYAGTYRAKNVRGVQSFHPPTSLRDFYRYIRIDFHSHYGNEYYCPMSLLRVYGLTHLEEFKWDIWAQQAEAEAKAKRAAMEEAVAASTQSQELPQPAERPREETVASANVSTSQRQSTPQSTTHESPSTQSTEVSAGPSTVESDTSARTAPDSSNTHSTPIRHEAMESDTEEAGTSLGHHSTDTAGPKETADHPIAAGLRSSTSASLHNTHNTVTNRDTPVQQSAAVPPLDATPTSVGSSSPPANYSGASPETRTSQSNGNGSISNTSSSSTSVPTVVASPSTATVVSLSPVPPASTGGESIYRIIMNRLSALEGNTTLYARYVEEQTAAIREVLRRLGEDVGRLEGIGKAQAQTYQRSMHEFDRYRRKLEIEHGELLSRVNYLADEVVLEKRLGIAQLCLLLAVLVFMSLTRGSRVEGMIDHRAAAMLDGISRSSSMRDWGRRTLSFSGDWVSRFKAKDPAHSTPGLSNSSRKHADGKIQFPSRSTPPQNENIKPSRKAESDRPHKTGGRPHTPTSLRTPGSRYLIHRRPLTPTGNSSPRPLIQRSNSQGTPHGFALVGPVPKSAKRWARTAHLHEVKTPGRTKEQVSDASQDTNGDGGPRTNGMEDDFSRRSNHDRLGVDEAQARVSRMPSPLRISSTEDSPGHDTRQNSETDADAWIDTDMDGSELDVNPGQDVDVFA</sequence>
<evidence type="ECO:0000313" key="18">
    <source>
        <dbReference type="Proteomes" id="UP000030669"/>
    </source>
</evidence>
<evidence type="ECO:0000256" key="8">
    <source>
        <dbReference type="ARBA" id="ARBA00023136"/>
    </source>
</evidence>
<dbReference type="GO" id="GO:0005774">
    <property type="term" value="C:vacuolar membrane"/>
    <property type="evidence" value="ECO:0007669"/>
    <property type="project" value="UniProtKB-SubCell"/>
</dbReference>
<keyword evidence="6 15" id="KW-1133">Transmembrane helix</keyword>
<comment type="similarity">
    <text evidence="2">Belongs to the V-ATPase proteolipid subunit family.</text>
</comment>
<dbReference type="EMBL" id="KB469303">
    <property type="protein sequence ID" value="EPQ54841.1"/>
    <property type="molecule type" value="Genomic_DNA"/>
</dbReference>
<dbReference type="CDD" id="cd18176">
    <property type="entry name" value="ATP-synt_Vo_c_ATP6C_rpt2"/>
    <property type="match status" value="1"/>
</dbReference>
<dbReference type="GO" id="GO:0034975">
    <property type="term" value="P:protein folding in endoplasmic reticulum"/>
    <property type="evidence" value="ECO:0007669"/>
    <property type="project" value="TreeGrafter"/>
</dbReference>
<dbReference type="eggNOG" id="KOG0232">
    <property type="taxonomic scope" value="Eukaryota"/>
</dbReference>
<feature type="compositionally biased region" description="Basic and acidic residues" evidence="14">
    <location>
        <begin position="1023"/>
        <end position="1032"/>
    </location>
</feature>
<dbReference type="SUPFAM" id="SSF81333">
    <property type="entry name" value="F1F0 ATP synthase subunit C"/>
    <property type="match status" value="1"/>
</dbReference>
<feature type="compositionally biased region" description="Polar residues" evidence="14">
    <location>
        <begin position="863"/>
        <end position="874"/>
    </location>
</feature>
<feature type="compositionally biased region" description="Polar residues" evidence="14">
    <location>
        <begin position="613"/>
        <end position="646"/>
    </location>
</feature>
<feature type="region of interest" description="Disordered" evidence="14">
    <location>
        <begin position="460"/>
        <end position="656"/>
    </location>
</feature>
<feature type="transmembrane region" description="Helical" evidence="15">
    <location>
        <begin position="125"/>
        <end position="150"/>
    </location>
</feature>
<dbReference type="InterPro" id="IPR002379">
    <property type="entry name" value="ATPase_proteolipid_c-like_dom"/>
</dbReference>
<dbReference type="Gene3D" id="2.60.120.260">
    <property type="entry name" value="Galactose-binding domain-like"/>
    <property type="match status" value="1"/>
</dbReference>
<feature type="compositionally biased region" description="Low complexity" evidence="14">
    <location>
        <begin position="647"/>
        <end position="656"/>
    </location>
</feature>
<evidence type="ECO:0000256" key="10">
    <source>
        <dbReference type="ARBA" id="ARBA00046480"/>
    </source>
</evidence>
<dbReference type="GO" id="GO:0046961">
    <property type="term" value="F:proton-transporting ATPase activity, rotational mechanism"/>
    <property type="evidence" value="ECO:0007669"/>
    <property type="project" value="InterPro"/>
</dbReference>
<evidence type="ECO:0000256" key="13">
    <source>
        <dbReference type="ARBA" id="ARBA00075098"/>
    </source>
</evidence>
<name>S7Q495_GLOTA</name>
<feature type="compositionally biased region" description="Basic and acidic residues" evidence="14">
    <location>
        <begin position="989"/>
        <end position="1005"/>
    </location>
</feature>
<evidence type="ECO:0000256" key="12">
    <source>
        <dbReference type="ARBA" id="ARBA00071118"/>
    </source>
</evidence>
<dbReference type="PANTHER" id="PTHR12953:SF0">
    <property type="entry name" value="SUN DOMAIN-CONTAINING OSSIFICATION FACTOR"/>
    <property type="match status" value="1"/>
</dbReference>
<evidence type="ECO:0000256" key="2">
    <source>
        <dbReference type="ARBA" id="ARBA00007296"/>
    </source>
</evidence>
<dbReference type="Pfam" id="PF00137">
    <property type="entry name" value="ATP-synt_C"/>
    <property type="match status" value="2"/>
</dbReference>
<dbReference type="GO" id="GO:0033179">
    <property type="term" value="C:proton-transporting V-type ATPase, V0 domain"/>
    <property type="evidence" value="ECO:0007669"/>
    <property type="project" value="InterPro"/>
</dbReference>
<dbReference type="RefSeq" id="XP_007867076.1">
    <property type="nucleotide sequence ID" value="XM_007868885.1"/>
</dbReference>
<dbReference type="AlphaFoldDB" id="S7Q495"/>
<keyword evidence="4 15" id="KW-0812">Transmembrane</keyword>
<dbReference type="eggNOG" id="KOG1396">
    <property type="taxonomic scope" value="Eukaryota"/>
</dbReference>
<feature type="region of interest" description="Disordered" evidence="14">
    <location>
        <begin position="839"/>
        <end position="940"/>
    </location>
</feature>
<feature type="transmembrane region" description="Helical" evidence="15">
    <location>
        <begin position="88"/>
        <end position="113"/>
    </location>
</feature>
<evidence type="ECO:0000256" key="15">
    <source>
        <dbReference type="SAM" id="Phobius"/>
    </source>
</evidence>
<dbReference type="InterPro" id="IPR000245">
    <property type="entry name" value="ATPase_proteolipid_csu"/>
</dbReference>
<feature type="transmembrane region" description="Helical" evidence="15">
    <location>
        <begin position="12"/>
        <end position="33"/>
    </location>
</feature>
<dbReference type="InterPro" id="IPR035921">
    <property type="entry name" value="F/V-ATP_Csub_sf"/>
</dbReference>
<dbReference type="CDD" id="cd18175">
    <property type="entry name" value="ATP-synt_Vo_c_ATP6C_rpt1"/>
    <property type="match status" value="1"/>
</dbReference>
<keyword evidence="3" id="KW-0813">Transport</keyword>
<comment type="subcellular location">
    <subcellularLocation>
        <location evidence="1">Vacuole membrane</location>
        <topology evidence="1">Multi-pass membrane protein</topology>
    </subcellularLocation>
</comment>
<evidence type="ECO:0000256" key="4">
    <source>
        <dbReference type="ARBA" id="ARBA00022692"/>
    </source>
</evidence>
<dbReference type="InterPro" id="IPR045120">
    <property type="entry name" value="Suco/Slp1-like"/>
</dbReference>
<evidence type="ECO:0000256" key="6">
    <source>
        <dbReference type="ARBA" id="ARBA00022989"/>
    </source>
</evidence>
<keyword evidence="5" id="KW-0375">Hydrogen ion transport</keyword>
<feature type="compositionally biased region" description="Low complexity" evidence="14">
    <location>
        <begin position="247"/>
        <end position="262"/>
    </location>
</feature>
<dbReference type="PROSITE" id="PS51469">
    <property type="entry name" value="SUN"/>
    <property type="match status" value="1"/>
</dbReference>
<feature type="region of interest" description="Disordered" evidence="14">
    <location>
        <begin position="956"/>
        <end position="1061"/>
    </location>
</feature>
<dbReference type="FunFam" id="1.20.120.610:FF:000001">
    <property type="entry name" value="V-type proton ATPase proteolipid subunit"/>
    <property type="match status" value="1"/>
</dbReference>
<evidence type="ECO:0000256" key="11">
    <source>
        <dbReference type="ARBA" id="ARBA00071096"/>
    </source>
</evidence>
<feature type="compositionally biased region" description="Basic and acidic residues" evidence="14">
    <location>
        <begin position="956"/>
        <end position="968"/>
    </location>
</feature>
<comment type="subunit">
    <text evidence="10">V-ATPase is a heteromultimeric enzyme composed of a peripheral catalytic V1 complex (components A to H) attached to an integral membrane V0 proton pore complex (components: a, c, c', c'', d, e, f and VOA1). The decameric c-ring forms the proton-conducting pore, and is composed of eight proteolipid subunits c, one subunit c' and one subunit c''.</text>
</comment>
<feature type="compositionally biased region" description="Polar residues" evidence="14">
    <location>
        <begin position="914"/>
        <end position="932"/>
    </location>
</feature>
<evidence type="ECO:0000313" key="17">
    <source>
        <dbReference type="EMBL" id="EPQ54841.1"/>
    </source>
</evidence>
<evidence type="ECO:0000256" key="1">
    <source>
        <dbReference type="ARBA" id="ARBA00004128"/>
    </source>
</evidence>
<reference evidence="17 18" key="1">
    <citation type="journal article" date="2012" name="Science">
        <title>The Paleozoic origin of enzymatic lignin decomposition reconstructed from 31 fungal genomes.</title>
        <authorList>
            <person name="Floudas D."/>
            <person name="Binder M."/>
            <person name="Riley R."/>
            <person name="Barry K."/>
            <person name="Blanchette R.A."/>
            <person name="Henrissat B."/>
            <person name="Martinez A.T."/>
            <person name="Otillar R."/>
            <person name="Spatafora J.W."/>
            <person name="Yadav J.S."/>
            <person name="Aerts A."/>
            <person name="Benoit I."/>
            <person name="Boyd A."/>
            <person name="Carlson A."/>
            <person name="Copeland A."/>
            <person name="Coutinho P.M."/>
            <person name="de Vries R.P."/>
            <person name="Ferreira P."/>
            <person name="Findley K."/>
            <person name="Foster B."/>
            <person name="Gaskell J."/>
            <person name="Glotzer D."/>
            <person name="Gorecki P."/>
            <person name="Heitman J."/>
            <person name="Hesse C."/>
            <person name="Hori C."/>
            <person name="Igarashi K."/>
            <person name="Jurgens J.A."/>
            <person name="Kallen N."/>
            <person name="Kersten P."/>
            <person name="Kohler A."/>
            <person name="Kuees U."/>
            <person name="Kumar T.K.A."/>
            <person name="Kuo A."/>
            <person name="LaButti K."/>
            <person name="Larrondo L.F."/>
            <person name="Lindquist E."/>
            <person name="Ling A."/>
            <person name="Lombard V."/>
            <person name="Lucas S."/>
            <person name="Lundell T."/>
            <person name="Martin R."/>
            <person name="McLaughlin D.J."/>
            <person name="Morgenstern I."/>
            <person name="Morin E."/>
            <person name="Murat C."/>
            <person name="Nagy L.G."/>
            <person name="Nolan M."/>
            <person name="Ohm R.A."/>
            <person name="Patyshakuliyeva A."/>
            <person name="Rokas A."/>
            <person name="Ruiz-Duenas F.J."/>
            <person name="Sabat G."/>
            <person name="Salamov A."/>
            <person name="Samejima M."/>
            <person name="Schmutz J."/>
            <person name="Slot J.C."/>
            <person name="St John F."/>
            <person name="Stenlid J."/>
            <person name="Sun H."/>
            <person name="Sun S."/>
            <person name="Syed K."/>
            <person name="Tsang A."/>
            <person name="Wiebenga A."/>
            <person name="Young D."/>
            <person name="Pisabarro A."/>
            <person name="Eastwood D.C."/>
            <person name="Martin F."/>
            <person name="Cullen D."/>
            <person name="Grigoriev I.V."/>
            <person name="Hibbett D.S."/>
        </authorList>
    </citation>
    <scope>NUCLEOTIDE SEQUENCE [LARGE SCALE GENOMIC DNA]</scope>
    <source>
        <strain evidence="17 18">ATCC 11539</strain>
    </source>
</reference>
<dbReference type="PRINTS" id="PR00122">
    <property type="entry name" value="VACATPASE"/>
</dbReference>
<dbReference type="Pfam" id="PF07738">
    <property type="entry name" value="Sad1_UNC"/>
    <property type="match status" value="1"/>
</dbReference>
<feature type="compositionally biased region" description="Acidic residues" evidence="14">
    <location>
        <begin position="1034"/>
        <end position="1048"/>
    </location>
</feature>
<feature type="region of interest" description="Disordered" evidence="14">
    <location>
        <begin position="216"/>
        <end position="279"/>
    </location>
</feature>